<feature type="transmembrane region" description="Helical" evidence="1">
    <location>
        <begin position="7"/>
        <end position="28"/>
    </location>
</feature>
<evidence type="ECO:0000313" key="2">
    <source>
        <dbReference type="EMBL" id="KHE90736.1"/>
    </source>
</evidence>
<sequence length="78" mass="8896">MFSVRTTFGYVSIMIADAFICSLIFWFTLSHIFWVPGWYANDGLLNHVSLDIITLIVVLSLGVARYIPIRSITIPQIF</sequence>
<keyword evidence="1" id="KW-0472">Membrane</keyword>
<feature type="transmembrane region" description="Helical" evidence="1">
    <location>
        <begin position="48"/>
        <end position="67"/>
    </location>
</feature>
<keyword evidence="1" id="KW-0812">Transmembrane</keyword>
<dbReference type="EMBL" id="JRYO01000243">
    <property type="protein sequence ID" value="KHE90736.1"/>
    <property type="molecule type" value="Genomic_DNA"/>
</dbReference>
<dbReference type="AlphaFoldDB" id="A0A0B0EF82"/>
<protein>
    <submittedName>
        <fullName evidence="2">Uncharacterized protein</fullName>
    </submittedName>
</protein>
<organism evidence="2 3">
    <name type="scientific">Candidatus Scalindua brodae</name>
    <dbReference type="NCBI Taxonomy" id="237368"/>
    <lineage>
        <taxon>Bacteria</taxon>
        <taxon>Pseudomonadati</taxon>
        <taxon>Planctomycetota</taxon>
        <taxon>Candidatus Brocadiia</taxon>
        <taxon>Candidatus Brocadiales</taxon>
        <taxon>Candidatus Scalinduaceae</taxon>
        <taxon>Candidatus Scalindua</taxon>
    </lineage>
</organism>
<keyword evidence="1" id="KW-1133">Transmembrane helix</keyword>
<reference evidence="2 3" key="1">
    <citation type="submission" date="2014-10" db="EMBL/GenBank/DDBJ databases">
        <title>Draft genome of anammox bacterium scalindua brodae, obtained using differential coverage binning of sequence data from two enrichment reactors.</title>
        <authorList>
            <person name="Speth D.R."/>
            <person name="Russ L."/>
            <person name="Kartal B."/>
            <person name="Op den Camp H.J."/>
            <person name="Dutilh B.E."/>
            <person name="Jetten M.S."/>
        </authorList>
    </citation>
    <scope>NUCLEOTIDE SEQUENCE [LARGE SCALE GENOMIC DNA]</scope>
    <source>
        <strain evidence="2">RU1</strain>
    </source>
</reference>
<proteinExistence type="predicted"/>
<evidence type="ECO:0000313" key="3">
    <source>
        <dbReference type="Proteomes" id="UP000030652"/>
    </source>
</evidence>
<comment type="caution">
    <text evidence="2">The sequence shown here is derived from an EMBL/GenBank/DDBJ whole genome shotgun (WGS) entry which is preliminary data.</text>
</comment>
<name>A0A0B0EF82_9BACT</name>
<accession>A0A0B0EF82</accession>
<gene>
    <name evidence="2" type="ORF">SCABRO_03524</name>
</gene>
<dbReference type="Proteomes" id="UP000030652">
    <property type="component" value="Unassembled WGS sequence"/>
</dbReference>
<evidence type="ECO:0000256" key="1">
    <source>
        <dbReference type="SAM" id="Phobius"/>
    </source>
</evidence>